<dbReference type="AlphaFoldDB" id="A0AA39GRB0"/>
<keyword evidence="3" id="KW-1185">Reference proteome</keyword>
<evidence type="ECO:0000313" key="3">
    <source>
        <dbReference type="Proteomes" id="UP001175261"/>
    </source>
</evidence>
<proteinExistence type="predicted"/>
<dbReference type="InterPro" id="IPR051044">
    <property type="entry name" value="MAG_DAG_Lipase"/>
</dbReference>
<dbReference type="Gene3D" id="3.40.50.1820">
    <property type="entry name" value="alpha/beta hydrolase"/>
    <property type="match status" value="1"/>
</dbReference>
<evidence type="ECO:0000313" key="2">
    <source>
        <dbReference type="EMBL" id="KAK0392123.1"/>
    </source>
</evidence>
<dbReference type="InterPro" id="IPR029058">
    <property type="entry name" value="AB_hydrolase_fold"/>
</dbReference>
<accession>A0AA39GRB0</accession>
<dbReference type="PANTHER" id="PTHR11614">
    <property type="entry name" value="PHOSPHOLIPASE-RELATED"/>
    <property type="match status" value="1"/>
</dbReference>
<protein>
    <recommendedName>
        <fullName evidence="1">Serine aminopeptidase S33 domain-containing protein</fullName>
    </recommendedName>
</protein>
<dbReference type="EMBL" id="JAPDFR010000001">
    <property type="protein sequence ID" value="KAK0392123.1"/>
    <property type="molecule type" value="Genomic_DNA"/>
</dbReference>
<evidence type="ECO:0000259" key="1">
    <source>
        <dbReference type="Pfam" id="PF12146"/>
    </source>
</evidence>
<dbReference type="Pfam" id="PF12146">
    <property type="entry name" value="Hydrolase_4"/>
    <property type="match status" value="1"/>
</dbReference>
<sequence length="298" mass="33177">MSTTTEGVFTVEGVELYTKTWTPSGPIKARLVMVHGFSDHINVYNPFFPKLAERGIEVIGWDQRGWGRSPKSKREYGVTGVTERVIADIVALLKEQRDDVPLFILGHSMGGGEVITLAADPRYQDTVKKIRGFLLGSPYIGLAPEAEPGFLKVLVGRLAGRILPNFQMKFPIAPEKVTHDPVAIEEMKNDPLNHFTGTLQGLASLLDRTMALGSGKVNMSENVRSLWMGAATDDAVVNYPKAMEWFKAQTVKDKTVKPYEGMYHQIFREPCQDELANDIATWILERSEDGETKPQAKL</sequence>
<feature type="domain" description="Serine aminopeptidase S33" evidence="1">
    <location>
        <begin position="26"/>
        <end position="270"/>
    </location>
</feature>
<organism evidence="2 3">
    <name type="scientific">Sarocladium strictum</name>
    <name type="common">Black bundle disease fungus</name>
    <name type="synonym">Acremonium strictum</name>
    <dbReference type="NCBI Taxonomy" id="5046"/>
    <lineage>
        <taxon>Eukaryota</taxon>
        <taxon>Fungi</taxon>
        <taxon>Dikarya</taxon>
        <taxon>Ascomycota</taxon>
        <taxon>Pezizomycotina</taxon>
        <taxon>Sordariomycetes</taxon>
        <taxon>Hypocreomycetidae</taxon>
        <taxon>Hypocreales</taxon>
        <taxon>Sarocladiaceae</taxon>
        <taxon>Sarocladium</taxon>
    </lineage>
</organism>
<name>A0AA39GRB0_SARSR</name>
<comment type="caution">
    <text evidence="2">The sequence shown here is derived from an EMBL/GenBank/DDBJ whole genome shotgun (WGS) entry which is preliminary data.</text>
</comment>
<dbReference type="Proteomes" id="UP001175261">
    <property type="component" value="Unassembled WGS sequence"/>
</dbReference>
<gene>
    <name evidence="2" type="ORF">NLU13_1621</name>
</gene>
<dbReference type="SUPFAM" id="SSF53474">
    <property type="entry name" value="alpha/beta-Hydrolases"/>
    <property type="match status" value="1"/>
</dbReference>
<reference evidence="2" key="1">
    <citation type="submission" date="2022-10" db="EMBL/GenBank/DDBJ databases">
        <title>Determination and structural analysis of whole genome sequence of Sarocladium strictum F4-1.</title>
        <authorList>
            <person name="Hu L."/>
            <person name="Jiang Y."/>
        </authorList>
    </citation>
    <scope>NUCLEOTIDE SEQUENCE</scope>
    <source>
        <strain evidence="2">F4-1</strain>
    </source>
</reference>
<dbReference type="InterPro" id="IPR022742">
    <property type="entry name" value="Hydrolase_4"/>
</dbReference>